<evidence type="ECO:0000313" key="1">
    <source>
        <dbReference type="EMBL" id="CAJ1947527.1"/>
    </source>
</evidence>
<organism evidence="1 2">
    <name type="scientific">Sphenostylis stenocarpa</name>
    <dbReference type="NCBI Taxonomy" id="92480"/>
    <lineage>
        <taxon>Eukaryota</taxon>
        <taxon>Viridiplantae</taxon>
        <taxon>Streptophyta</taxon>
        <taxon>Embryophyta</taxon>
        <taxon>Tracheophyta</taxon>
        <taxon>Spermatophyta</taxon>
        <taxon>Magnoliopsida</taxon>
        <taxon>eudicotyledons</taxon>
        <taxon>Gunneridae</taxon>
        <taxon>Pentapetalae</taxon>
        <taxon>rosids</taxon>
        <taxon>fabids</taxon>
        <taxon>Fabales</taxon>
        <taxon>Fabaceae</taxon>
        <taxon>Papilionoideae</taxon>
        <taxon>50 kb inversion clade</taxon>
        <taxon>NPAAA clade</taxon>
        <taxon>indigoferoid/millettioid clade</taxon>
        <taxon>Phaseoleae</taxon>
        <taxon>Sphenostylis</taxon>
    </lineage>
</organism>
<protein>
    <submittedName>
        <fullName evidence="1">Uncharacterized protein</fullName>
    </submittedName>
</protein>
<accession>A0AA86VLV0</accession>
<dbReference type="EMBL" id="OY731401">
    <property type="protein sequence ID" value="CAJ1947527.1"/>
    <property type="molecule type" value="Genomic_DNA"/>
</dbReference>
<keyword evidence="2" id="KW-1185">Reference proteome</keyword>
<sequence length="106" mass="11834">MEQEMWVPDRLQRWGRRGGLLTQGDFINGAGEEMWVAHSRETSSINLAGEMWVADRDDFGDAGAADEVEDDIGVVRCIGDRDKFGNNGEEDDVGEGVMRRMTLEKA</sequence>
<gene>
    <name evidence="1" type="ORF">AYBTSS11_LOCUS12705</name>
</gene>
<dbReference type="AlphaFoldDB" id="A0AA86VLV0"/>
<proteinExistence type="predicted"/>
<reference evidence="1" key="1">
    <citation type="submission" date="2023-10" db="EMBL/GenBank/DDBJ databases">
        <authorList>
            <person name="Domelevo Entfellner J.-B."/>
        </authorList>
    </citation>
    <scope>NUCLEOTIDE SEQUENCE</scope>
</reference>
<evidence type="ECO:0000313" key="2">
    <source>
        <dbReference type="Proteomes" id="UP001189624"/>
    </source>
</evidence>
<dbReference type="Gramene" id="rna-AYBTSS11_LOCUS12705">
    <property type="protein sequence ID" value="CAJ1947527.1"/>
    <property type="gene ID" value="gene-AYBTSS11_LOCUS12705"/>
</dbReference>
<dbReference type="Proteomes" id="UP001189624">
    <property type="component" value="Chromosome 4"/>
</dbReference>
<name>A0AA86VLV0_9FABA</name>